<dbReference type="GO" id="GO:0051499">
    <property type="term" value="F:D-aminoacyl-tRNA deacylase activity"/>
    <property type="evidence" value="ECO:0007669"/>
    <property type="project" value="UniProtKB-EC"/>
</dbReference>
<dbReference type="EMBL" id="CP073084">
    <property type="protein sequence ID" value="QUE53534.1"/>
    <property type="molecule type" value="Genomic_DNA"/>
</dbReference>
<organism evidence="5 6">
    <name type="scientific">Streptococcus oriscaviae</name>
    <dbReference type="NCBI Taxonomy" id="2781599"/>
    <lineage>
        <taxon>Bacteria</taxon>
        <taxon>Bacillati</taxon>
        <taxon>Bacillota</taxon>
        <taxon>Bacilli</taxon>
        <taxon>Lactobacillales</taxon>
        <taxon>Streptococcaceae</taxon>
        <taxon>Streptococcus</taxon>
    </lineage>
</organism>
<dbReference type="Proteomes" id="UP000677616">
    <property type="component" value="Chromosome"/>
</dbReference>
<comment type="domain">
    <text evidence="4">A Gly-cisPro motif from one monomer fits into the active site of the other monomer to allow specific chiral rejection of L-amino acids.</text>
</comment>
<comment type="function">
    <text evidence="4">An aminoacyl-tRNA editing enzyme that deacylates mischarged D-aminoacyl-tRNAs. Also deacylates mischarged glycyl-tRNA(Ala), protecting cells against glycine mischarging by AlaRS. Acts via tRNA-based rather than protein-based catalysis; rejects L-amino acids rather than detecting D-amino acids in the active site. By recycling D-aminoacyl-tRNA to D-amino acids and free tRNA molecules, this enzyme counteracts the toxicity associated with the formation of D-aminoacyl-tRNA entities in vivo and helps enforce protein L-homochirality.</text>
</comment>
<comment type="subcellular location">
    <subcellularLocation>
        <location evidence="4">Cytoplasm</location>
    </subcellularLocation>
</comment>
<comment type="similarity">
    <text evidence="1 4">Belongs to the DTD family.</text>
</comment>
<protein>
    <recommendedName>
        <fullName evidence="4">D-aminoacyl-tRNA deacylase</fullName>
        <shortName evidence="4">DTD</shortName>
        <ecNumber evidence="4">3.1.1.96</ecNumber>
    </recommendedName>
    <alternativeName>
        <fullName evidence="4">Gly-tRNA(Ala) deacylase</fullName>
        <ecNumber evidence="4">3.1.1.-</ecNumber>
    </alternativeName>
</protein>
<dbReference type="RefSeq" id="WP_212569708.1">
    <property type="nucleotide sequence ID" value="NZ_CP073084.1"/>
</dbReference>
<reference evidence="5 6" key="1">
    <citation type="submission" date="2021-04" db="EMBL/GenBank/DDBJ databases">
        <title>Complete genome sequence of a novel Streptococcus species.</title>
        <authorList>
            <person name="Teng J.L.L."/>
        </authorList>
    </citation>
    <scope>NUCLEOTIDE SEQUENCE [LARGE SCALE GENOMIC DNA]</scope>
    <source>
        <strain evidence="5 6">HKU75</strain>
    </source>
</reference>
<evidence type="ECO:0000256" key="2">
    <source>
        <dbReference type="ARBA" id="ARBA00022555"/>
    </source>
</evidence>
<feature type="short sequence motif" description="Gly-cisPro motif, important for rejection of L-amino acids" evidence="4">
    <location>
        <begin position="136"/>
        <end position="137"/>
    </location>
</feature>
<gene>
    <name evidence="4 5" type="primary">dtd</name>
    <name evidence="5" type="ORF">INT76_06620</name>
</gene>
<dbReference type="EC" id="3.1.1.96" evidence="4"/>
<dbReference type="NCBIfam" id="TIGR00256">
    <property type="entry name" value="D-aminoacyl-tRNA deacylase"/>
    <property type="match status" value="1"/>
</dbReference>
<comment type="catalytic activity">
    <reaction evidence="4">
        <text>glycyl-tRNA(Ala) + H2O = tRNA(Ala) + glycine + H(+)</text>
        <dbReference type="Rhea" id="RHEA:53744"/>
        <dbReference type="Rhea" id="RHEA-COMP:9657"/>
        <dbReference type="Rhea" id="RHEA-COMP:13640"/>
        <dbReference type="ChEBI" id="CHEBI:15377"/>
        <dbReference type="ChEBI" id="CHEBI:15378"/>
        <dbReference type="ChEBI" id="CHEBI:57305"/>
        <dbReference type="ChEBI" id="CHEBI:78442"/>
        <dbReference type="ChEBI" id="CHEBI:78522"/>
    </reaction>
</comment>
<keyword evidence="4" id="KW-0694">RNA-binding</keyword>
<evidence type="ECO:0000313" key="6">
    <source>
        <dbReference type="Proteomes" id="UP000677616"/>
    </source>
</evidence>
<dbReference type="Gene3D" id="3.50.80.10">
    <property type="entry name" value="D-tyrosyl-tRNA(Tyr) deacylase"/>
    <property type="match status" value="1"/>
</dbReference>
<accession>A0ABX7YJK4</accession>
<evidence type="ECO:0000313" key="5">
    <source>
        <dbReference type="EMBL" id="QUE53534.1"/>
    </source>
</evidence>
<evidence type="ECO:0000256" key="3">
    <source>
        <dbReference type="ARBA" id="ARBA00022801"/>
    </source>
</evidence>
<dbReference type="InterPro" id="IPR003732">
    <property type="entry name" value="Daa-tRNA_deacyls_DTD"/>
</dbReference>
<comment type="subunit">
    <text evidence="4">Homodimer.</text>
</comment>
<keyword evidence="6" id="KW-1185">Reference proteome</keyword>
<proteinExistence type="inferred from homology"/>
<evidence type="ECO:0000256" key="1">
    <source>
        <dbReference type="ARBA" id="ARBA00009673"/>
    </source>
</evidence>
<dbReference type="SUPFAM" id="SSF69500">
    <property type="entry name" value="DTD-like"/>
    <property type="match status" value="1"/>
</dbReference>
<dbReference type="CDD" id="cd00563">
    <property type="entry name" value="Dtyr_deacylase"/>
    <property type="match status" value="1"/>
</dbReference>
<dbReference type="InterPro" id="IPR023509">
    <property type="entry name" value="DTD-like_sf"/>
</dbReference>
<evidence type="ECO:0000256" key="4">
    <source>
        <dbReference type="HAMAP-Rule" id="MF_00518"/>
    </source>
</evidence>
<dbReference type="PANTHER" id="PTHR10472">
    <property type="entry name" value="D-TYROSYL-TRNA TYR DEACYLASE"/>
    <property type="match status" value="1"/>
</dbReference>
<keyword evidence="4" id="KW-0963">Cytoplasm</keyword>
<keyword evidence="2 4" id="KW-0820">tRNA-binding</keyword>
<dbReference type="HAMAP" id="MF_00518">
    <property type="entry name" value="Deacylase_Dtd"/>
    <property type="match status" value="1"/>
</dbReference>
<dbReference type="PANTHER" id="PTHR10472:SF5">
    <property type="entry name" value="D-AMINOACYL-TRNA DEACYLASE 1"/>
    <property type="match status" value="1"/>
</dbReference>
<dbReference type="Pfam" id="PF02580">
    <property type="entry name" value="Tyr_Deacylase"/>
    <property type="match status" value="1"/>
</dbReference>
<comment type="catalytic activity">
    <reaction evidence="4">
        <text>a D-aminoacyl-tRNA + H2O = a tRNA + a D-alpha-amino acid + H(+)</text>
        <dbReference type="Rhea" id="RHEA:13953"/>
        <dbReference type="Rhea" id="RHEA-COMP:10123"/>
        <dbReference type="Rhea" id="RHEA-COMP:10124"/>
        <dbReference type="ChEBI" id="CHEBI:15377"/>
        <dbReference type="ChEBI" id="CHEBI:15378"/>
        <dbReference type="ChEBI" id="CHEBI:59871"/>
        <dbReference type="ChEBI" id="CHEBI:78442"/>
        <dbReference type="ChEBI" id="CHEBI:79333"/>
        <dbReference type="EC" id="3.1.1.96"/>
    </reaction>
</comment>
<name>A0ABX7YJK4_9STRE</name>
<keyword evidence="3 4" id="KW-0378">Hydrolase</keyword>
<dbReference type="EC" id="3.1.1.-" evidence="4"/>
<sequence>MKIVIQRVARASVSIEGDIKGQIEQGLVLLVGVGPNDGEEDLAYAARKIINMRIFADDEGKMNRSVQDVGGAILSISQFTLFADTKKGNRPAFIGAASPDRANTLYQQLNQLLAQAVPVQTGVFGADMQIDLVNDGPVTIVLDTKNK</sequence>